<dbReference type="PROSITE" id="PS50937">
    <property type="entry name" value="HTH_MERR_2"/>
    <property type="match status" value="1"/>
</dbReference>
<sequence>MAADKHTERVNLPPIPAKRYFTIGEVSDLCAVKPHVLRYWEQEFTQLKPVKRRGNRRYYQHHEVLLIRRIRELLYEQGFTINGARNRLDELRHGVAAASPVEADEQEMEVAAPMSVAASTSVDVHDLRRELSAVLEVLRTDKP</sequence>
<dbReference type="SUPFAM" id="SSF46955">
    <property type="entry name" value="Putative DNA-binding domain"/>
    <property type="match status" value="1"/>
</dbReference>
<dbReference type="EMBL" id="JAOCQJ010000002">
    <property type="protein sequence ID" value="MCT7316342.1"/>
    <property type="molecule type" value="Genomic_DNA"/>
</dbReference>
<feature type="domain" description="HTH merR-type" evidence="2">
    <location>
        <begin position="20"/>
        <end position="90"/>
    </location>
</feature>
<comment type="caution">
    <text evidence="4">The sequence shown here is derived from an EMBL/GenBank/DDBJ whole genome shotgun (WGS) entry which is preliminary data.</text>
</comment>
<evidence type="ECO:0000313" key="5">
    <source>
        <dbReference type="Proteomes" id="UP001164374"/>
    </source>
</evidence>
<evidence type="ECO:0000313" key="4">
    <source>
        <dbReference type="EMBL" id="MCT7316342.1"/>
    </source>
</evidence>
<dbReference type="GO" id="GO:0003677">
    <property type="term" value="F:DNA binding"/>
    <property type="evidence" value="ECO:0007669"/>
    <property type="project" value="UniProtKB-KW"/>
</dbReference>
<reference evidence="4" key="2">
    <citation type="submission" date="2023-02" db="EMBL/GenBank/DDBJ databases">
        <authorList>
            <person name="Lu C.-H."/>
        </authorList>
    </citation>
    <scope>NUCLEOTIDE SEQUENCE</scope>
    <source>
        <strain evidence="4">22TCCZM01-4</strain>
        <strain evidence="3">22TCJT01-1</strain>
    </source>
</reference>
<dbReference type="InterPro" id="IPR000551">
    <property type="entry name" value="MerR-type_HTH_dom"/>
</dbReference>
<dbReference type="RefSeq" id="WP_252691377.1">
    <property type="nucleotide sequence ID" value="NZ_JAMXHU010000001.1"/>
</dbReference>
<proteinExistence type="predicted"/>
<dbReference type="PANTHER" id="PTHR30204:SF15">
    <property type="entry name" value="BLL5018 PROTEIN"/>
    <property type="match status" value="1"/>
</dbReference>
<dbReference type="Pfam" id="PF13411">
    <property type="entry name" value="MerR_1"/>
    <property type="match status" value="1"/>
</dbReference>
<protein>
    <submittedName>
        <fullName evidence="4">MerR family transcriptional regulator</fullName>
    </submittedName>
</protein>
<evidence type="ECO:0000256" key="1">
    <source>
        <dbReference type="ARBA" id="ARBA00023125"/>
    </source>
</evidence>
<evidence type="ECO:0000313" key="6">
    <source>
        <dbReference type="Proteomes" id="UP001164420"/>
    </source>
</evidence>
<dbReference type="InterPro" id="IPR047057">
    <property type="entry name" value="MerR_fam"/>
</dbReference>
<name>A0AAE3I496_9RALS</name>
<dbReference type="SMART" id="SM00422">
    <property type="entry name" value="HTH_MERR"/>
    <property type="match status" value="1"/>
</dbReference>
<organism evidence="4 5">
    <name type="scientific">Ralstonia mojiangensis</name>
    <dbReference type="NCBI Taxonomy" id="2953895"/>
    <lineage>
        <taxon>Bacteria</taxon>
        <taxon>Pseudomonadati</taxon>
        <taxon>Pseudomonadota</taxon>
        <taxon>Betaproteobacteria</taxon>
        <taxon>Burkholderiales</taxon>
        <taxon>Burkholderiaceae</taxon>
        <taxon>Ralstonia</taxon>
    </lineage>
</organism>
<dbReference type="InterPro" id="IPR009061">
    <property type="entry name" value="DNA-bd_dom_put_sf"/>
</dbReference>
<keyword evidence="1" id="KW-0238">DNA-binding</keyword>
<dbReference type="CDD" id="cd04765">
    <property type="entry name" value="HTH_MlrA-like_sg2"/>
    <property type="match status" value="1"/>
</dbReference>
<evidence type="ECO:0000259" key="2">
    <source>
        <dbReference type="PROSITE" id="PS50937"/>
    </source>
</evidence>
<dbReference type="Proteomes" id="UP001164420">
    <property type="component" value="Unassembled WGS sequence"/>
</dbReference>
<dbReference type="GO" id="GO:0003700">
    <property type="term" value="F:DNA-binding transcription factor activity"/>
    <property type="evidence" value="ECO:0007669"/>
    <property type="project" value="InterPro"/>
</dbReference>
<evidence type="ECO:0000313" key="3">
    <source>
        <dbReference type="EMBL" id="MCT7313762.1"/>
    </source>
</evidence>
<accession>A0AAE3I496</accession>
<dbReference type="Gene3D" id="1.10.1660.10">
    <property type="match status" value="1"/>
</dbReference>
<dbReference type="Proteomes" id="UP001164374">
    <property type="component" value="Unassembled WGS sequence"/>
</dbReference>
<reference evidence="4 6" key="1">
    <citation type="journal article" date="2023" name="Front. Microbiol.">
        <title>Ralstonia chuxiongensis sp. nov., Ralstonia mojiangensis sp. nov., and Ralstonia soli sp. nov., isolated from tobacco fields, are three novel species in the family Burkholderiaceae.</title>
        <authorList>
            <person name="Lu C.H."/>
            <person name="Zhang Y.Y."/>
            <person name="Jiang N."/>
            <person name="Chen W."/>
            <person name="Shao X."/>
            <person name="Zhao Z.M."/>
            <person name="Lu W.L."/>
            <person name="Hu X."/>
            <person name="Xi Y.X."/>
            <person name="Zou S.Y."/>
            <person name="Wei Q.J."/>
            <person name="Lin Z.L."/>
            <person name="Gong L."/>
            <person name="Gai X.T."/>
            <person name="Zhang L.Q."/>
            <person name="Li J.Y."/>
            <person name="Jin Y."/>
            <person name="Xia Z.Y."/>
        </authorList>
    </citation>
    <scope>NUCLEOTIDE SEQUENCE</scope>
    <source>
        <strain evidence="4">22TCCZM01-4</strain>
        <strain evidence="3 6">22TCJT01-1</strain>
    </source>
</reference>
<keyword evidence="6" id="KW-1185">Reference proteome</keyword>
<dbReference type="AlphaFoldDB" id="A0AAE3I496"/>
<dbReference type="PANTHER" id="PTHR30204">
    <property type="entry name" value="REDOX-CYCLING DRUG-SENSING TRANSCRIPTIONAL ACTIVATOR SOXR"/>
    <property type="match status" value="1"/>
</dbReference>
<dbReference type="EMBL" id="JAOCQI010000003">
    <property type="protein sequence ID" value="MCT7313762.1"/>
    <property type="molecule type" value="Genomic_DNA"/>
</dbReference>
<dbReference type="FunFam" id="1.10.1660.10:FF:000003">
    <property type="entry name" value="MerR family transcriptional regulator"/>
    <property type="match status" value="1"/>
</dbReference>
<gene>
    <name evidence="4" type="ORF">N5I87_10035</name>
    <name evidence="3" type="ORF">N5J06_22560</name>
</gene>